<dbReference type="Proteomes" id="UP000426246">
    <property type="component" value="Chromosome"/>
</dbReference>
<sequence length="193" mass="22423">MKVVDTIALKEWAVAIDALEAGEQIVIMRKGGIIEETRDFKLESNAFFLFPTYEHQKIELLKDVYQLRLESITQATDVQKVTVTLTSYAEVVADLEVNSQEELNRLFPYHIWTEYFAEERLKWKRAKPLHVLILRIFKLERPIELPILDEYNGCKSWISLKIELPEGVEMSPVLSETEFEAQNKLISELISHG</sequence>
<dbReference type="AlphaFoldDB" id="A0A6B8RNC3"/>
<organism evidence="1 2">
    <name type="scientific">Paenibacillus psychroresistens</name>
    <dbReference type="NCBI Taxonomy" id="1778678"/>
    <lineage>
        <taxon>Bacteria</taxon>
        <taxon>Bacillati</taxon>
        <taxon>Bacillota</taxon>
        <taxon>Bacilli</taxon>
        <taxon>Bacillales</taxon>
        <taxon>Paenibacillaceae</taxon>
        <taxon>Paenibacillus</taxon>
    </lineage>
</organism>
<name>A0A6B8RNC3_9BACL</name>
<dbReference type="InterPro" id="IPR014923">
    <property type="entry name" value="DUF1802"/>
</dbReference>
<dbReference type="OrthoDB" id="9808776at2"/>
<evidence type="ECO:0000313" key="1">
    <source>
        <dbReference type="EMBL" id="QGQ97841.1"/>
    </source>
</evidence>
<reference evidence="2" key="1">
    <citation type="submission" date="2018-11" db="EMBL/GenBank/DDBJ databases">
        <title>Complete genome sequence of Paenibacillus sp. ML311-T8.</title>
        <authorList>
            <person name="Nam Y.-D."/>
            <person name="Kang J."/>
            <person name="Chung W.-H."/>
            <person name="Park Y.S."/>
        </authorList>
    </citation>
    <scope>NUCLEOTIDE SEQUENCE [LARGE SCALE GENOMIC DNA]</scope>
    <source>
        <strain evidence="2">ML311-T8</strain>
    </source>
</reference>
<dbReference type="RefSeq" id="WP_155702942.1">
    <property type="nucleotide sequence ID" value="NZ_CP034235.1"/>
</dbReference>
<keyword evidence="2" id="KW-1185">Reference proteome</keyword>
<gene>
    <name evidence="1" type="ORF">EHS13_24600</name>
</gene>
<evidence type="ECO:0000313" key="2">
    <source>
        <dbReference type="Proteomes" id="UP000426246"/>
    </source>
</evidence>
<dbReference type="EMBL" id="CP034235">
    <property type="protein sequence ID" value="QGQ97841.1"/>
    <property type="molecule type" value="Genomic_DNA"/>
</dbReference>
<dbReference type="Pfam" id="PF08819">
    <property type="entry name" value="DUF1802"/>
    <property type="match status" value="1"/>
</dbReference>
<protein>
    <submittedName>
        <fullName evidence="1">DUF1802 family protein</fullName>
    </submittedName>
</protein>
<dbReference type="PIRSF" id="PIRSF018957">
    <property type="entry name" value="UCP018957"/>
    <property type="match status" value="1"/>
</dbReference>
<proteinExistence type="predicted"/>
<dbReference type="InterPro" id="IPR008307">
    <property type="entry name" value="UCP018957"/>
</dbReference>
<dbReference type="KEGG" id="ppsc:EHS13_24600"/>
<accession>A0A6B8RNC3</accession>